<dbReference type="PANTHER" id="PTHR36840:SF1">
    <property type="entry name" value="BLL5714 PROTEIN"/>
    <property type="match status" value="1"/>
</dbReference>
<gene>
    <name evidence="2" type="ORF">GA0070560_102116</name>
</gene>
<feature type="transmembrane region" description="Helical" evidence="1">
    <location>
        <begin position="385"/>
        <end position="402"/>
    </location>
</feature>
<keyword evidence="1" id="KW-0472">Membrane</keyword>
<feature type="transmembrane region" description="Helical" evidence="1">
    <location>
        <begin position="181"/>
        <end position="202"/>
    </location>
</feature>
<dbReference type="Pfam" id="PF06772">
    <property type="entry name" value="LtrA"/>
    <property type="match status" value="1"/>
</dbReference>
<feature type="transmembrane region" description="Helical" evidence="1">
    <location>
        <begin position="290"/>
        <end position="308"/>
    </location>
</feature>
<evidence type="ECO:0000313" key="2">
    <source>
        <dbReference type="EMBL" id="SCG37435.1"/>
    </source>
</evidence>
<name>A0A1C5GUI9_9ACTN</name>
<dbReference type="AlphaFoldDB" id="A0A1C5GUI9"/>
<dbReference type="RefSeq" id="WP_245675333.1">
    <property type="nucleotide sequence ID" value="NZ_FMDN01000002.1"/>
</dbReference>
<dbReference type="EMBL" id="FMDN01000002">
    <property type="protein sequence ID" value="SCG37435.1"/>
    <property type="molecule type" value="Genomic_DNA"/>
</dbReference>
<feature type="transmembrane region" description="Helical" evidence="1">
    <location>
        <begin position="214"/>
        <end position="233"/>
    </location>
</feature>
<dbReference type="Proteomes" id="UP000199408">
    <property type="component" value="Unassembled WGS sequence"/>
</dbReference>
<proteinExistence type="predicted"/>
<dbReference type="PANTHER" id="PTHR36840">
    <property type="entry name" value="BLL5714 PROTEIN"/>
    <property type="match status" value="1"/>
</dbReference>
<feature type="transmembrane region" description="Helical" evidence="1">
    <location>
        <begin position="53"/>
        <end position="74"/>
    </location>
</feature>
<feature type="transmembrane region" description="Helical" evidence="1">
    <location>
        <begin position="24"/>
        <end position="47"/>
    </location>
</feature>
<reference evidence="3" key="1">
    <citation type="submission" date="2016-06" db="EMBL/GenBank/DDBJ databases">
        <authorList>
            <person name="Varghese N."/>
        </authorList>
    </citation>
    <scope>NUCLEOTIDE SEQUENCE [LARGE SCALE GENOMIC DNA]</scope>
    <source>
        <strain evidence="3">DSM 43171</strain>
    </source>
</reference>
<keyword evidence="1" id="KW-1133">Transmembrane helix</keyword>
<dbReference type="InterPro" id="IPR010640">
    <property type="entry name" value="Low_temperature_requirement_A"/>
</dbReference>
<keyword evidence="3" id="KW-1185">Reference proteome</keyword>
<sequence length="433" mass="47399">MGTSARNRLISWGGPGTRVTRLELFYDLVFVFAFLNVTTLTAANLTAQRLIEALFVLVLLWWCWTGFAAVGNILRADQGVMPLVGFSIMAAVFVLALTTGVAFRDEPGGLYGPWVFSLAYLATWLVKVVALWSTVGWDGAPRARSMLLTAPTMGGAVIIVIAATVPQWLVPDSAVENVRLGLWTVALLMEYSVALLLPRTGWRLRSVGHWAERHALILLVALGESVIALGIGTTDRAGRPIGFPIIAAAVFGIAIIAALWWLYFDVLAFAVEQVLHGVRGRARIPMARDVYTYLHLPLIVGIIFFALGLKEILAEVTQDPSSASRKEFGGLVMLVLYGGVILYLVALVAIQLRVFRRLDRVLATAAVLLVLLVPAAYRLPVLTTLSLLTAAVVAVVLVQLRATREVRRRVRETAMDEQAALEAEANSWRRHHF</sequence>
<keyword evidence="1" id="KW-0812">Transmembrane</keyword>
<evidence type="ECO:0000256" key="1">
    <source>
        <dbReference type="SAM" id="Phobius"/>
    </source>
</evidence>
<feature type="transmembrane region" description="Helical" evidence="1">
    <location>
        <begin position="81"/>
        <end position="102"/>
    </location>
</feature>
<protein>
    <submittedName>
        <fullName evidence="2">Low temperature requirement protein LtrA</fullName>
    </submittedName>
</protein>
<feature type="transmembrane region" description="Helical" evidence="1">
    <location>
        <begin position="147"/>
        <end position="169"/>
    </location>
</feature>
<organism evidence="2 3">
    <name type="scientific">Micromonospora halophytica</name>
    <dbReference type="NCBI Taxonomy" id="47864"/>
    <lineage>
        <taxon>Bacteria</taxon>
        <taxon>Bacillati</taxon>
        <taxon>Actinomycetota</taxon>
        <taxon>Actinomycetes</taxon>
        <taxon>Micromonosporales</taxon>
        <taxon>Micromonosporaceae</taxon>
        <taxon>Micromonospora</taxon>
    </lineage>
</organism>
<feature type="transmembrane region" description="Helical" evidence="1">
    <location>
        <begin position="114"/>
        <end position="135"/>
    </location>
</feature>
<feature type="transmembrane region" description="Helical" evidence="1">
    <location>
        <begin position="245"/>
        <end position="269"/>
    </location>
</feature>
<evidence type="ECO:0000313" key="3">
    <source>
        <dbReference type="Proteomes" id="UP000199408"/>
    </source>
</evidence>
<dbReference type="STRING" id="47864.GA0070560_102116"/>
<feature type="transmembrane region" description="Helical" evidence="1">
    <location>
        <begin position="328"/>
        <end position="349"/>
    </location>
</feature>
<feature type="transmembrane region" description="Helical" evidence="1">
    <location>
        <begin position="361"/>
        <end position="379"/>
    </location>
</feature>
<accession>A0A1C5GUI9</accession>